<name>A0A0F9VJ04_9ZZZZ</name>
<proteinExistence type="predicted"/>
<gene>
    <name evidence="1" type="ORF">LCGC14_0477340</name>
</gene>
<dbReference type="AlphaFoldDB" id="A0A0F9VJ04"/>
<evidence type="ECO:0000313" key="1">
    <source>
        <dbReference type="EMBL" id="KKN65798.1"/>
    </source>
</evidence>
<accession>A0A0F9VJ04</accession>
<organism evidence="1">
    <name type="scientific">marine sediment metagenome</name>
    <dbReference type="NCBI Taxonomy" id="412755"/>
    <lineage>
        <taxon>unclassified sequences</taxon>
        <taxon>metagenomes</taxon>
        <taxon>ecological metagenomes</taxon>
    </lineage>
</organism>
<protein>
    <submittedName>
        <fullName evidence="1">Uncharacterized protein</fullName>
    </submittedName>
</protein>
<sequence>MDKGINPCRFCSYDIHKDCDTNNCTCECSSQERLKHAREHSEQRKLK</sequence>
<comment type="caution">
    <text evidence="1">The sequence shown here is derived from an EMBL/GenBank/DDBJ whole genome shotgun (WGS) entry which is preliminary data.</text>
</comment>
<reference evidence="1" key="1">
    <citation type="journal article" date="2015" name="Nature">
        <title>Complex archaea that bridge the gap between prokaryotes and eukaryotes.</title>
        <authorList>
            <person name="Spang A."/>
            <person name="Saw J.H."/>
            <person name="Jorgensen S.L."/>
            <person name="Zaremba-Niedzwiedzka K."/>
            <person name="Martijn J."/>
            <person name="Lind A.E."/>
            <person name="van Eijk R."/>
            <person name="Schleper C."/>
            <person name="Guy L."/>
            <person name="Ettema T.J."/>
        </authorList>
    </citation>
    <scope>NUCLEOTIDE SEQUENCE</scope>
</reference>
<dbReference type="EMBL" id="LAZR01000515">
    <property type="protein sequence ID" value="KKN65798.1"/>
    <property type="molecule type" value="Genomic_DNA"/>
</dbReference>